<dbReference type="AlphaFoldDB" id="A0A399Q4Z0"/>
<gene>
    <name evidence="1" type="ORF">DZF97_07315</name>
    <name evidence="2" type="ORF">LIV34_000721</name>
</gene>
<evidence type="ECO:0000313" key="3">
    <source>
        <dbReference type="Proteomes" id="UP000265361"/>
    </source>
</evidence>
<organism evidence="1 3">
    <name type="scientific">Clavibacter nebraskensis</name>
    <dbReference type="NCBI Taxonomy" id="31963"/>
    <lineage>
        <taxon>Bacteria</taxon>
        <taxon>Bacillati</taxon>
        <taxon>Actinomycetota</taxon>
        <taxon>Actinomycetes</taxon>
        <taxon>Micrococcales</taxon>
        <taxon>Microbacteriaceae</taxon>
        <taxon>Clavibacter</taxon>
    </lineage>
</organism>
<protein>
    <recommendedName>
        <fullName evidence="5">Secreted protein</fullName>
    </recommendedName>
</protein>
<evidence type="ECO:0008006" key="5">
    <source>
        <dbReference type="Google" id="ProtNLM"/>
    </source>
</evidence>
<reference evidence="2" key="2">
    <citation type="submission" date="2021-11" db="EMBL/GenBank/DDBJ databases">
        <authorList>
            <person name="Li G."/>
            <person name="Jia Q."/>
            <person name="Yang F."/>
            <person name="Zhang C."/>
            <person name="Singh A."/>
            <person name="Lorenz A.J."/>
            <person name="Jackson-Ziems T."/>
            <person name="Vidaver A."/>
            <person name="Alfano J.R."/>
        </authorList>
    </citation>
    <scope>NUCLEOTIDE SEQUENCE</scope>
    <source>
        <strain evidence="2">CNK-2</strain>
    </source>
</reference>
<dbReference type="InterPro" id="IPR006311">
    <property type="entry name" value="TAT_signal"/>
</dbReference>
<name>A0A399Q4Z0_9MICO</name>
<dbReference type="GeneID" id="92982543"/>
<evidence type="ECO:0000313" key="4">
    <source>
        <dbReference type="Proteomes" id="UP001056208"/>
    </source>
</evidence>
<dbReference type="RefSeq" id="WP_015489485.1">
    <property type="nucleotide sequence ID" value="NZ_CP033721.2"/>
</dbReference>
<dbReference type="EMBL" id="QWED01000177">
    <property type="protein sequence ID" value="RIJ13145.1"/>
    <property type="molecule type" value="Genomic_DNA"/>
</dbReference>
<dbReference type="Proteomes" id="UP000265361">
    <property type="component" value="Unassembled WGS sequence"/>
</dbReference>
<dbReference type="PROSITE" id="PS51318">
    <property type="entry name" value="TAT"/>
    <property type="match status" value="1"/>
</dbReference>
<reference evidence="1 3" key="1">
    <citation type="submission" date="2018-08" db="EMBL/GenBank/DDBJ databases">
        <title>Genome Sequence of Clavibacter michiganensis Subspecies type strains, and the Atypical Peach-Colored Strains Isolated from Tomato.</title>
        <authorList>
            <person name="Osdaghi E."/>
            <person name="Portier P."/>
            <person name="Briand M."/>
            <person name="Jacques M.-A."/>
        </authorList>
    </citation>
    <scope>NUCLEOTIDE SEQUENCE [LARGE SCALE GENOMIC DNA]</scope>
    <source>
        <strain evidence="1 3">CFBP 7577</strain>
    </source>
</reference>
<dbReference type="Proteomes" id="UP001056208">
    <property type="component" value="Chromosome"/>
</dbReference>
<dbReference type="EMBL" id="CP086345">
    <property type="protein sequence ID" value="UQB05650.1"/>
    <property type="molecule type" value="Genomic_DNA"/>
</dbReference>
<evidence type="ECO:0000313" key="1">
    <source>
        <dbReference type="EMBL" id="RIJ13145.1"/>
    </source>
</evidence>
<sequence length="238" mass="24772">MSSTRRTRTTRSMLTTVAIGAVAAVGLVISAPGSGAFAVTDPHSPEARVGHSIETGHLLDDMESGRITESDIVRAASVGIDVGGRHIDNWIDLSAAQAAEIQPTVDRLDAAAKADPEMMAARDSLAKRDGLPEAGGAASAGHASTGGSIAESKHWWSHLIHWVTLYINHNWLRGLIGVSAGAASVAVCVFFDLSRVTCGILGAFFSGGLAEVVKGSASCNGKGVYIKLPDTWNSHCEE</sequence>
<proteinExistence type="predicted"/>
<evidence type="ECO:0000313" key="2">
    <source>
        <dbReference type="EMBL" id="UQB05650.1"/>
    </source>
</evidence>
<accession>A0A399Q4Z0</accession>
<keyword evidence="4" id="KW-1185">Reference proteome</keyword>